<reference evidence="3" key="1">
    <citation type="journal article" date="2022" name="Int. J. Mol. Sci.">
        <title>Draft Genome of Tanacetum Coccineum: Genomic Comparison of Closely Related Tanacetum-Family Plants.</title>
        <authorList>
            <person name="Yamashiro T."/>
            <person name="Shiraishi A."/>
            <person name="Nakayama K."/>
            <person name="Satake H."/>
        </authorList>
    </citation>
    <scope>NUCLEOTIDE SEQUENCE</scope>
</reference>
<evidence type="ECO:0000313" key="3">
    <source>
        <dbReference type="EMBL" id="GJT42222.1"/>
    </source>
</evidence>
<feature type="domain" description="Reverse transcriptase" evidence="2">
    <location>
        <begin position="606"/>
        <end position="723"/>
    </location>
</feature>
<feature type="compositionally biased region" description="Polar residues" evidence="1">
    <location>
        <begin position="1"/>
        <end position="19"/>
    </location>
</feature>
<gene>
    <name evidence="3" type="ORF">Tco_0950937</name>
</gene>
<keyword evidence="3" id="KW-0548">Nucleotidyltransferase</keyword>
<keyword evidence="3" id="KW-0695">RNA-directed DNA polymerase</keyword>
<comment type="caution">
    <text evidence="3">The sequence shown here is derived from an EMBL/GenBank/DDBJ whole genome shotgun (WGS) entry which is preliminary data.</text>
</comment>
<feature type="region of interest" description="Disordered" evidence="1">
    <location>
        <begin position="1"/>
        <end position="28"/>
    </location>
</feature>
<dbReference type="EMBL" id="BQNB010015627">
    <property type="protein sequence ID" value="GJT42222.1"/>
    <property type="molecule type" value="Genomic_DNA"/>
</dbReference>
<evidence type="ECO:0000313" key="4">
    <source>
        <dbReference type="Proteomes" id="UP001151760"/>
    </source>
</evidence>
<dbReference type="Pfam" id="PF00078">
    <property type="entry name" value="RVT_1"/>
    <property type="match status" value="1"/>
</dbReference>
<dbReference type="PANTHER" id="PTHR31635">
    <property type="entry name" value="REVERSE TRANSCRIPTASE DOMAIN-CONTAINING PROTEIN-RELATED"/>
    <property type="match status" value="1"/>
</dbReference>
<accession>A0ABQ5DSQ9</accession>
<name>A0ABQ5DSQ9_9ASTR</name>
<sequence>MAPLNKSYNQPNNAETRNNIGAHKDKGLNESTNSYAHVVKGSKPQYVVSENIPALTLDDSCLNQHNYTCCLMGKVKEFASLSNLKMVLANEGVLGACQRGSWLEPDFMDDNNDENDTDIESNEGEFIGDELKNDAELEGDSDAEVVPDTKFDDEVPLILNAEEPSVRHKEMRSEDPFNLYELLNKKKEDNNTEASVKDSLKYPLGFKPRNEKLVPKEHIKNHAGLAQKAKKYWVKELCMTDKVNFLSLQETKMENMDLFCIKRCWGNFAFDYVHSDSVGDMVVMGDFNEVCKNDERFGSVFNVQGADTFNLFIAKAGLEEVPLGGCSFTWCHKSASKMSKLDCFLIFESLMNLCPNISAISLRIVKFFHYWFELQGFDKLVEDSWNEAAVVEPNAMIKLMKKLKFLKEKIRLWNNTKLADLNVIIDKGDGDDDIVNKRTNVVRTLQDLEKLHSLEMAQKSKIKWAIEGDENSKYYHNILNKKGSQLAICGILVDGIWIDSPFLVKREFLNHFKKRFEYPQESRLHLKLNFQKTLTSDQLTDLECEVSKDEIKRAVWDCGTDKSPGPDGLTFGFYRRYWKIIESDVVEAGVTGGDFVFFSKDLFLKVVDFEKAFNSVRWDYLDDILRRFGFGEKWCTWIQSCLRSSRGSVIVNGSPTEEFQFHKGMFKGIMLNHTLHLSHLFYADVAIFMSQWNESNIDMIIHVLECFYRASGLRINTSKSKLMGVSVDAKKVVQAARKIFKVPMKILQRMESIRSHFFHGHDHLSKKPTWLKWKNALVSKDKGGLGISSLHGLNRALIFKWVWHFLSQNSSLWASVIKSIHGDHGKIGKWVKAWYPSIWLDIVKEVNLLANRDLKLLSFIHKKLGNGSDTSFWEDAWHGDIAFKNMFPRAYALETCKTINVASKLSHDNLSYSFRRDPRGGVEQEAIMAS</sequence>
<protein>
    <submittedName>
        <fullName evidence="3">RNA-directed DNA polymerase, eukaryota, reverse transcriptase zinc-binding domain protein</fullName>
    </submittedName>
</protein>
<dbReference type="InterPro" id="IPR036691">
    <property type="entry name" value="Endo/exonu/phosph_ase_sf"/>
</dbReference>
<dbReference type="Gene3D" id="3.60.10.10">
    <property type="entry name" value="Endonuclease/exonuclease/phosphatase"/>
    <property type="match status" value="1"/>
</dbReference>
<reference evidence="3" key="2">
    <citation type="submission" date="2022-01" db="EMBL/GenBank/DDBJ databases">
        <authorList>
            <person name="Yamashiro T."/>
            <person name="Shiraishi A."/>
            <person name="Satake H."/>
            <person name="Nakayama K."/>
        </authorList>
    </citation>
    <scope>NUCLEOTIDE SEQUENCE</scope>
</reference>
<organism evidence="3 4">
    <name type="scientific">Tanacetum coccineum</name>
    <dbReference type="NCBI Taxonomy" id="301880"/>
    <lineage>
        <taxon>Eukaryota</taxon>
        <taxon>Viridiplantae</taxon>
        <taxon>Streptophyta</taxon>
        <taxon>Embryophyta</taxon>
        <taxon>Tracheophyta</taxon>
        <taxon>Spermatophyta</taxon>
        <taxon>Magnoliopsida</taxon>
        <taxon>eudicotyledons</taxon>
        <taxon>Gunneridae</taxon>
        <taxon>Pentapetalae</taxon>
        <taxon>asterids</taxon>
        <taxon>campanulids</taxon>
        <taxon>Asterales</taxon>
        <taxon>Asteraceae</taxon>
        <taxon>Asteroideae</taxon>
        <taxon>Anthemideae</taxon>
        <taxon>Anthemidinae</taxon>
        <taxon>Tanacetum</taxon>
    </lineage>
</organism>
<dbReference type="Proteomes" id="UP001151760">
    <property type="component" value="Unassembled WGS sequence"/>
</dbReference>
<proteinExistence type="predicted"/>
<evidence type="ECO:0000256" key="1">
    <source>
        <dbReference type="SAM" id="MobiDB-lite"/>
    </source>
</evidence>
<evidence type="ECO:0000259" key="2">
    <source>
        <dbReference type="Pfam" id="PF00078"/>
    </source>
</evidence>
<dbReference type="SUPFAM" id="SSF56219">
    <property type="entry name" value="DNase I-like"/>
    <property type="match status" value="1"/>
</dbReference>
<dbReference type="GO" id="GO:0003964">
    <property type="term" value="F:RNA-directed DNA polymerase activity"/>
    <property type="evidence" value="ECO:0007669"/>
    <property type="project" value="UniProtKB-KW"/>
</dbReference>
<dbReference type="InterPro" id="IPR000477">
    <property type="entry name" value="RT_dom"/>
</dbReference>
<dbReference type="PANTHER" id="PTHR31635:SF196">
    <property type="entry name" value="REVERSE TRANSCRIPTASE DOMAIN-CONTAINING PROTEIN-RELATED"/>
    <property type="match status" value="1"/>
</dbReference>
<keyword evidence="3" id="KW-0808">Transferase</keyword>
<keyword evidence="4" id="KW-1185">Reference proteome</keyword>